<accession>W0FIN4</accession>
<keyword evidence="1" id="KW-1133">Transmembrane helix</keyword>
<feature type="transmembrane region" description="Helical" evidence="1">
    <location>
        <begin position="14"/>
        <end position="33"/>
    </location>
</feature>
<name>W0FIN4_9BACT</name>
<organism evidence="2">
    <name type="scientific">uncultured bacterium Contig1584b</name>
    <dbReference type="NCBI Taxonomy" id="1393461"/>
    <lineage>
        <taxon>Bacteria</taxon>
        <taxon>environmental samples</taxon>
    </lineage>
</organism>
<protein>
    <submittedName>
        <fullName evidence="2">Uncharacterized protein</fullName>
    </submittedName>
</protein>
<evidence type="ECO:0000256" key="1">
    <source>
        <dbReference type="SAM" id="Phobius"/>
    </source>
</evidence>
<dbReference type="AlphaFoldDB" id="W0FIN4"/>
<proteinExistence type="predicted"/>
<reference evidence="2" key="1">
    <citation type="journal article" date="2013" name="PLoS ONE">
        <title>Metagenomic insights into the carbohydrate-active enzymes carried by the microorganisms adhering to solid digesta in the rumen of cows.</title>
        <authorList>
            <person name="Wang L."/>
            <person name="Hatem A."/>
            <person name="Catalyurek U.V."/>
            <person name="Morrison M."/>
            <person name="Yu Z."/>
        </authorList>
    </citation>
    <scope>NUCLEOTIDE SEQUENCE</scope>
</reference>
<keyword evidence="1" id="KW-0812">Transmembrane</keyword>
<evidence type="ECO:0000313" key="2">
    <source>
        <dbReference type="EMBL" id="AHF24673.1"/>
    </source>
</evidence>
<dbReference type="EMBL" id="KC246802">
    <property type="protein sequence ID" value="AHF24673.1"/>
    <property type="molecule type" value="Genomic_DNA"/>
</dbReference>
<sequence>MRLSQTGITKYEEIFFGILLLQSGFQGPGLFLYSTFSLTQRRICPYFQDLPQREKVSAEKKKKFFLRSCHLFPLLRIYRCQR</sequence>
<keyword evidence="1" id="KW-0472">Membrane</keyword>